<organism evidence="1 2">
    <name type="scientific">Sclerotinia sclerotiorum (strain ATCC 18683 / 1980 / Ss-1)</name>
    <name type="common">White mold</name>
    <name type="synonym">Whetzelinia sclerotiorum</name>
    <dbReference type="NCBI Taxonomy" id="665079"/>
    <lineage>
        <taxon>Eukaryota</taxon>
        <taxon>Fungi</taxon>
        <taxon>Dikarya</taxon>
        <taxon>Ascomycota</taxon>
        <taxon>Pezizomycotina</taxon>
        <taxon>Leotiomycetes</taxon>
        <taxon>Helotiales</taxon>
        <taxon>Sclerotiniaceae</taxon>
        <taxon>Sclerotinia</taxon>
    </lineage>
</organism>
<dbReference type="PANTHER" id="PTHR36091:SF2">
    <property type="entry name" value="AMINOGLYCOSIDE PHOSPHOTRANSFERASE DOMAIN-CONTAINING PROTEIN"/>
    <property type="match status" value="1"/>
</dbReference>
<dbReference type="InParanoid" id="A7EHA2"/>
<dbReference type="HOGENOM" id="CLU_019189_11_1_1"/>
<dbReference type="Proteomes" id="UP000001312">
    <property type="component" value="Unassembled WGS sequence"/>
</dbReference>
<dbReference type="GeneID" id="5491128"/>
<dbReference type="EMBL" id="CH476625">
    <property type="protein sequence ID" value="EDO02218.1"/>
    <property type="molecule type" value="Genomic_DNA"/>
</dbReference>
<dbReference type="OMA" id="YAIPKPA"/>
<gene>
    <name evidence="1" type="ORF">SS1G_04694</name>
</gene>
<name>A7EHA2_SCLS1</name>
<evidence type="ECO:0000313" key="2">
    <source>
        <dbReference type="Proteomes" id="UP000001312"/>
    </source>
</evidence>
<dbReference type="RefSeq" id="XP_001594886.1">
    <property type="nucleotide sequence ID" value="XM_001594836.1"/>
</dbReference>
<reference evidence="2" key="1">
    <citation type="journal article" date="2011" name="PLoS Genet.">
        <title>Genomic analysis of the necrotrophic fungal pathogens Sclerotinia sclerotiorum and Botrytis cinerea.</title>
        <authorList>
            <person name="Amselem J."/>
            <person name="Cuomo C.A."/>
            <person name="van Kan J.A."/>
            <person name="Viaud M."/>
            <person name="Benito E.P."/>
            <person name="Couloux A."/>
            <person name="Coutinho P.M."/>
            <person name="de Vries R.P."/>
            <person name="Dyer P.S."/>
            <person name="Fillinger S."/>
            <person name="Fournier E."/>
            <person name="Gout L."/>
            <person name="Hahn M."/>
            <person name="Kohn L."/>
            <person name="Lapalu N."/>
            <person name="Plummer K.M."/>
            <person name="Pradier J.M."/>
            <person name="Quevillon E."/>
            <person name="Sharon A."/>
            <person name="Simon A."/>
            <person name="ten Have A."/>
            <person name="Tudzynski B."/>
            <person name="Tudzynski P."/>
            <person name="Wincker P."/>
            <person name="Andrew M."/>
            <person name="Anthouard V."/>
            <person name="Beever R.E."/>
            <person name="Beffa R."/>
            <person name="Benoit I."/>
            <person name="Bouzid O."/>
            <person name="Brault B."/>
            <person name="Chen Z."/>
            <person name="Choquer M."/>
            <person name="Collemare J."/>
            <person name="Cotton P."/>
            <person name="Danchin E.G."/>
            <person name="Da Silva C."/>
            <person name="Gautier A."/>
            <person name="Giraud C."/>
            <person name="Giraud T."/>
            <person name="Gonzalez C."/>
            <person name="Grossetete S."/>
            <person name="Guldener U."/>
            <person name="Henrissat B."/>
            <person name="Howlett B.J."/>
            <person name="Kodira C."/>
            <person name="Kretschmer M."/>
            <person name="Lappartient A."/>
            <person name="Leroch M."/>
            <person name="Levis C."/>
            <person name="Mauceli E."/>
            <person name="Neuveglise C."/>
            <person name="Oeser B."/>
            <person name="Pearson M."/>
            <person name="Poulain J."/>
            <person name="Poussereau N."/>
            <person name="Quesneville H."/>
            <person name="Rascle C."/>
            <person name="Schumacher J."/>
            <person name="Segurens B."/>
            <person name="Sexton A."/>
            <person name="Silva E."/>
            <person name="Sirven C."/>
            <person name="Soanes D.M."/>
            <person name="Talbot N.J."/>
            <person name="Templeton M."/>
            <person name="Yandava C."/>
            <person name="Yarden O."/>
            <person name="Zeng Q."/>
            <person name="Rollins J.A."/>
            <person name="Lebrun M.H."/>
            <person name="Dickman M."/>
        </authorList>
    </citation>
    <scope>NUCLEOTIDE SEQUENCE [LARGE SCALE GENOMIC DNA]</scope>
    <source>
        <strain evidence="2">ATCC 18683 / 1980 / Ss-1</strain>
    </source>
</reference>
<evidence type="ECO:0000313" key="1">
    <source>
        <dbReference type="EMBL" id="EDO02218.1"/>
    </source>
</evidence>
<proteinExistence type="predicted"/>
<evidence type="ECO:0008006" key="3">
    <source>
        <dbReference type="Google" id="ProtNLM"/>
    </source>
</evidence>
<dbReference type="PANTHER" id="PTHR36091">
    <property type="entry name" value="ALTERED INHERITANCE OF MITOCHONDRIA PROTEIN 9, MITOCHONDRIAL"/>
    <property type="match status" value="1"/>
</dbReference>
<dbReference type="KEGG" id="ssl:SS1G_04694"/>
<protein>
    <recommendedName>
        <fullName evidence="3">Aminoglycoside phosphotransferase domain-containing protein</fullName>
    </recommendedName>
</protein>
<sequence length="493" mass="56893">MHYLARIPHRPMLGFLIKDYLPRSRKRLPCFNYNIRHNLSRVISTNSASPYEHFFRQTSGRWLWDEESQQRERFLVFNVQELKRIAAESVEAQSCVSITKFAEGGYNKVFRLVMDNGSVVIARIPNPNADPAYKRLLLKSQLWILAVLNIPVPKVFAWSASANNPVEAEYIIMEEAPGTKLEDVWAGKTIFEKTEIVDGLVEIEKKLLSASFKKYGNIYFANDSFPGCEAAEIVGDIPAELKRLVAERFVIGPVVDRDFWNGRPWISSFAVPRAPKDVLISSKAQNSPTSHISLYKMFLSTIPYLFPEKKRLYCSTLWHWDIHSANLFVEGNRITSLIDWQDTWAGPLFLQFRNPKLVHYNGEVLLKLPEDYESLEQGDEKTRTRKQVEKSIILHWDELGFNTPCPIHFTEEELQAHCRDCEGWDERADFWDSLAGFVSRDGWTSNETYDEALEMFGGIRKEGLKSLTGTERADFEAQTRWAERKVNQIVRLG</sequence>
<keyword evidence="2" id="KW-1185">Reference proteome</keyword>
<dbReference type="GO" id="GO:0005739">
    <property type="term" value="C:mitochondrion"/>
    <property type="evidence" value="ECO:0007669"/>
    <property type="project" value="UniProtKB-SubCell"/>
</dbReference>
<accession>A7EHA2</accession>
<dbReference type="eggNOG" id="ENOG502QV1E">
    <property type="taxonomic scope" value="Eukaryota"/>
</dbReference>
<dbReference type="InterPro" id="IPR051035">
    <property type="entry name" value="Mito_inheritance_9"/>
</dbReference>
<dbReference type="AlphaFoldDB" id="A7EHA2"/>
<dbReference type="FunCoup" id="A7EHA2">
    <property type="interactions" value="16"/>
</dbReference>
<dbReference type="SUPFAM" id="SSF56112">
    <property type="entry name" value="Protein kinase-like (PK-like)"/>
    <property type="match status" value="1"/>
</dbReference>
<dbReference type="InterPro" id="IPR011009">
    <property type="entry name" value="Kinase-like_dom_sf"/>
</dbReference>